<dbReference type="InterPro" id="IPR056372">
    <property type="entry name" value="TPR_DOCK"/>
</dbReference>
<reference evidence="6 7" key="1">
    <citation type="journal article" date="2018" name="Genome Biol. Evol.">
        <title>Multiple Roots of Fruiting Body Formation in Amoebozoa.</title>
        <authorList>
            <person name="Hillmann F."/>
            <person name="Forbes G."/>
            <person name="Novohradska S."/>
            <person name="Ferling I."/>
            <person name="Riege K."/>
            <person name="Groth M."/>
            <person name="Westermann M."/>
            <person name="Marz M."/>
            <person name="Spaller T."/>
            <person name="Winckler T."/>
            <person name="Schaap P."/>
            <person name="Glockner G."/>
        </authorList>
    </citation>
    <scope>NUCLEOTIDE SEQUENCE [LARGE SCALE GENOMIC DNA]</scope>
    <source>
        <strain evidence="6 7">Jena</strain>
    </source>
</reference>
<dbReference type="Pfam" id="PF23554">
    <property type="entry name" value="TPR_DOCK"/>
    <property type="match status" value="1"/>
</dbReference>
<dbReference type="InterPro" id="IPR043161">
    <property type="entry name" value="DOCK_C_lobe_A"/>
</dbReference>
<evidence type="ECO:0000313" key="7">
    <source>
        <dbReference type="Proteomes" id="UP000241769"/>
    </source>
</evidence>
<evidence type="ECO:0000256" key="1">
    <source>
        <dbReference type="ARBA" id="ARBA00022553"/>
    </source>
</evidence>
<evidence type="ECO:0000256" key="3">
    <source>
        <dbReference type="SAM" id="MobiDB-lite"/>
    </source>
</evidence>
<feature type="domain" description="C2 DOCK-type" evidence="4">
    <location>
        <begin position="545"/>
        <end position="705"/>
    </location>
</feature>
<dbReference type="Gene3D" id="1.25.10.10">
    <property type="entry name" value="Leucine-rich Repeat Variant"/>
    <property type="match status" value="1"/>
</dbReference>
<dbReference type="GO" id="GO:0005737">
    <property type="term" value="C:cytoplasm"/>
    <property type="evidence" value="ECO:0007669"/>
    <property type="project" value="TreeGrafter"/>
</dbReference>
<dbReference type="InterPro" id="IPR016024">
    <property type="entry name" value="ARM-type_fold"/>
</dbReference>
<dbReference type="PROSITE" id="PS51651">
    <property type="entry name" value="DOCKER"/>
    <property type="match status" value="1"/>
</dbReference>
<dbReference type="InterPro" id="IPR043162">
    <property type="entry name" value="DOCK_C_lobe_C"/>
</dbReference>
<dbReference type="PANTHER" id="PTHR45653:SF10">
    <property type="entry name" value="MYOBLAST CITY, ISOFORM B"/>
    <property type="match status" value="1"/>
</dbReference>
<feature type="region of interest" description="Disordered" evidence="3">
    <location>
        <begin position="215"/>
        <end position="309"/>
    </location>
</feature>
<protein>
    <recommendedName>
        <fullName evidence="8">Dedicator of cytokinesis protein 1</fullName>
    </recommendedName>
</protein>
<dbReference type="GO" id="GO:0007264">
    <property type="term" value="P:small GTPase-mediated signal transduction"/>
    <property type="evidence" value="ECO:0007669"/>
    <property type="project" value="InterPro"/>
</dbReference>
<dbReference type="Pfam" id="PF20421">
    <property type="entry name" value="DHR-2_Lobe_C"/>
    <property type="match status" value="1"/>
</dbReference>
<dbReference type="STRING" id="1890364.A0A2P6NNM4"/>
<evidence type="ECO:0000256" key="2">
    <source>
        <dbReference type="PROSITE-ProRule" id="PRU00983"/>
    </source>
</evidence>
<dbReference type="Gene3D" id="1.25.40.410">
    <property type="match status" value="1"/>
</dbReference>
<organism evidence="6 7">
    <name type="scientific">Planoprotostelium fungivorum</name>
    <dbReference type="NCBI Taxonomy" id="1890364"/>
    <lineage>
        <taxon>Eukaryota</taxon>
        <taxon>Amoebozoa</taxon>
        <taxon>Evosea</taxon>
        <taxon>Variosea</taxon>
        <taxon>Cavosteliida</taxon>
        <taxon>Cavosteliaceae</taxon>
        <taxon>Planoprotostelium</taxon>
    </lineage>
</organism>
<dbReference type="InterPro" id="IPR026791">
    <property type="entry name" value="DOCK"/>
</dbReference>
<comment type="similarity">
    <text evidence="2">Belongs to the DOCK family.</text>
</comment>
<dbReference type="GO" id="GO:0005886">
    <property type="term" value="C:plasma membrane"/>
    <property type="evidence" value="ECO:0007669"/>
    <property type="project" value="TreeGrafter"/>
</dbReference>
<name>A0A2P6NNM4_9EUKA</name>
<dbReference type="GO" id="GO:0031267">
    <property type="term" value="F:small GTPase binding"/>
    <property type="evidence" value="ECO:0007669"/>
    <property type="project" value="TreeGrafter"/>
</dbReference>
<dbReference type="InterPro" id="IPR027007">
    <property type="entry name" value="C2_DOCK-type_domain"/>
</dbReference>
<dbReference type="CDD" id="cd11684">
    <property type="entry name" value="DHR2_DOCK"/>
    <property type="match status" value="1"/>
</dbReference>
<evidence type="ECO:0000313" key="6">
    <source>
        <dbReference type="EMBL" id="PRP85542.1"/>
    </source>
</evidence>
<dbReference type="Pfam" id="PF14429">
    <property type="entry name" value="DOCK-C2"/>
    <property type="match status" value="1"/>
</dbReference>
<sequence length="1721" mass="196559">MAAVDVERSILSILCVKATNAFSAFRLFSCSPSRTSGLWCTNQGENHDANTSLELTVKIGEQITVLQTSKYGWNLITNTSGLTGYVPTSIVQIQPDVEQNYQMNQKFGALPVLSSLTRALVDVKSRLLKSGREGRTEEFNDLKEKVTGLTELRAAMLSAKDAKEKQRVTLEIYKKIDEARRRYNKEFAIRNKQGQQLSIDDTSILQIYHLYQEEAKSQSEERRESLDITPIPEATLPVSPRSHSKTIKLTDKKKMPQPNLLSPPISAKGPQISPRGGTMSSPRGNTSLSPRATLSKDSGVVSPKDRRSTVKFSKKPVQLRLRFNVFEESSRLPVMETVNSMRHLYLAVRTVSCPGEDMELFFSIINQESGEITENFVVRTDQTMSNNEKVNSSAVFVYIQPKDYSYDQLFLSCRAYRYAKFPAKESKSKRSSVMINTAAAGERAYKRPVAMGFIPLPSERWIAPMDVEQSITMVTSNSDQSFASLHESVLGRQSSAMLCKDLRIMVRAETLGGDLSRVKRLSQSIEDLPWISKLRLPDIVRQKRRHDLYITLESGSFSIGEDIEITVEARLPDGKVIPGSISYGNNKEMISTYQSALMHKTSTPVWRETLRFHIPFELLQKTHIFFKVDNHNAQGRDKSLFTYIPVCSADGSVLPDGEHHLTCYRSPTPPPASLALDQIYYLNEQVISEYISKRSDVLTISALLTSNILNRDANTFKLLNWEKNPMAALDAIRSFELFDQAQVVRIFQVILTAQLELYERFPQIIVFDSIVHLIRMIMDERNSEYYDILLEFIQEKSLSPLVHTHLVAGIIHYLGHNDPAEHSNMIKLCLKTLYPLAKLINRSYSALPPEGGVIQPIQPQWLRIIKSMCSLMSKNLPKSYNLHVLALKNLAPFLSEIRTSFNNEEIGDIVGELLDTFIDDNENHVPSEMIHVLQVVISESNPTKGDMSEFTHKVMKFLLTRMETAESHDTNGAHQNLTLLCAIIDFTRTNRHRGIISGLFQSVNHLSNKSSVKDTPVANLQMCHICLFDLIYTLRLEDYQSNVLNLGHRKQVEFYTFILKTLSRCMMEPPFPDEETELKLLVKLSIQYFIRCSLEVLPQIFPTYVENANQAQQSEVRIYELLVQIALNLALSPDLTLENLSITRRVNLMQRYGDLRVKVLDDTVQLFKKIKQQSTEFVSQTIGQVLRLMFIKHPDIQESALSLYLRILQQVMDVPEGILSFRSQTIIELESTAAEGMITSDFLNFFSKSLQELFRRDESLEVFGTEFIQDIKQQTRLLYELASVPKETVFDDNRVFVMVKLMDGVVGEVGRQDSYIKYAHNLAYLHSHSNHFIEAGHSILLHADQLAWDGLIMVPRITLRETALPDESHRDRKETLYRMAIRYFSQGKAWEKAADLIRQLTQVYTEEIWDLQGIADLLKNEAEMFRNILTTERLFASFFRVGFYGRGFDDLNGKEFIYVGEEAERLADFSERMLSQFPGAELLKSTDQPSEGGRGKRLLIVSVNPSTEDEARGQTPAYMDEKYPPNMKKYFRHNDAVRKPKVPGVKSDNEFEDLWLNNTYYITKIKLPSYQRRSEIIRKVEVWVSPIENALSSVSGKNREIEEMVSEHERDPQRDLRPFTMTLNGVIDAAVNGGVAKYQDAFLTPSYLSENPKNERLVDDLRWELVRQMSILTTGVKVHGARCGEDMRGLQEKLENFLARTKSDMLRSMPNLEEEWKKLLS</sequence>
<dbReference type="SUPFAM" id="SSF50044">
    <property type="entry name" value="SH3-domain"/>
    <property type="match status" value="1"/>
</dbReference>
<feature type="compositionally biased region" description="Polar residues" evidence="3">
    <location>
        <begin position="278"/>
        <end position="296"/>
    </location>
</feature>
<dbReference type="SUPFAM" id="SSF48371">
    <property type="entry name" value="ARM repeat"/>
    <property type="match status" value="1"/>
</dbReference>
<dbReference type="PROSITE" id="PS51650">
    <property type="entry name" value="C2_DOCK"/>
    <property type="match status" value="1"/>
</dbReference>
<dbReference type="InterPro" id="IPR027357">
    <property type="entry name" value="DOCKER_dom"/>
</dbReference>
<dbReference type="Gene3D" id="2.60.40.150">
    <property type="entry name" value="C2 domain"/>
    <property type="match status" value="1"/>
</dbReference>
<proteinExistence type="inferred from homology"/>
<dbReference type="InParanoid" id="A0A2P6NNM4"/>
<dbReference type="GO" id="GO:0005085">
    <property type="term" value="F:guanyl-nucleotide exchange factor activity"/>
    <property type="evidence" value="ECO:0007669"/>
    <property type="project" value="InterPro"/>
</dbReference>
<dbReference type="InterPro" id="IPR036028">
    <property type="entry name" value="SH3-like_dom_sf"/>
</dbReference>
<feature type="compositionally biased region" description="Basic and acidic residues" evidence="3">
    <location>
        <begin position="215"/>
        <end position="226"/>
    </location>
</feature>
<dbReference type="InterPro" id="IPR011989">
    <property type="entry name" value="ARM-like"/>
</dbReference>
<dbReference type="Gene3D" id="1.20.58.740">
    <property type="match status" value="1"/>
</dbReference>
<dbReference type="OrthoDB" id="18896at2759"/>
<dbReference type="InterPro" id="IPR035892">
    <property type="entry name" value="C2_domain_sf"/>
</dbReference>
<dbReference type="SUPFAM" id="SSF49562">
    <property type="entry name" value="C2 domain (Calcium/lipid-binding domain, CaLB)"/>
    <property type="match status" value="1"/>
</dbReference>
<evidence type="ECO:0000259" key="5">
    <source>
        <dbReference type="PROSITE" id="PS51651"/>
    </source>
</evidence>
<dbReference type="Gene3D" id="2.30.30.40">
    <property type="entry name" value="SH3 Domains"/>
    <property type="match status" value="1"/>
</dbReference>
<dbReference type="CDD" id="cd08679">
    <property type="entry name" value="C2_DOCK180_related"/>
    <property type="match status" value="1"/>
</dbReference>
<evidence type="ECO:0008006" key="8">
    <source>
        <dbReference type="Google" id="ProtNLM"/>
    </source>
</evidence>
<dbReference type="EMBL" id="MDYQ01000043">
    <property type="protein sequence ID" value="PRP85542.1"/>
    <property type="molecule type" value="Genomic_DNA"/>
</dbReference>
<keyword evidence="7" id="KW-1185">Reference proteome</keyword>
<evidence type="ECO:0000259" key="4">
    <source>
        <dbReference type="PROSITE" id="PS51650"/>
    </source>
</evidence>
<feature type="domain" description="DOCKER" evidence="5">
    <location>
        <begin position="1306"/>
        <end position="1714"/>
    </location>
</feature>
<keyword evidence="1" id="KW-0597">Phosphoprotein</keyword>
<dbReference type="Proteomes" id="UP000241769">
    <property type="component" value="Unassembled WGS sequence"/>
</dbReference>
<comment type="caution">
    <text evidence="6">The sequence shown here is derived from an EMBL/GenBank/DDBJ whole genome shotgun (WGS) entry which is preliminary data.</text>
</comment>
<dbReference type="InterPro" id="IPR046773">
    <property type="entry name" value="DOCKER_Lobe_C"/>
</dbReference>
<dbReference type="PANTHER" id="PTHR45653">
    <property type="entry name" value="DEDICATOR OF CYTOKINESIS"/>
    <property type="match status" value="1"/>
</dbReference>
<gene>
    <name evidence="6" type="ORF">PROFUN_06774</name>
</gene>
<accession>A0A2P6NNM4</accession>